<dbReference type="Proteomes" id="UP000046392">
    <property type="component" value="Unplaced"/>
</dbReference>
<keyword evidence="1" id="KW-1185">Reference proteome</keyword>
<name>A0A0N5BSR9_STREA</name>
<evidence type="ECO:0000313" key="1">
    <source>
        <dbReference type="Proteomes" id="UP000046392"/>
    </source>
</evidence>
<evidence type="ECO:0000313" key="2">
    <source>
        <dbReference type="WBParaSite" id="SPAL_0000891100.1"/>
    </source>
</evidence>
<accession>A0A0N5BSR9</accession>
<sequence length="167" mass="19655">MILFQRYELVRDEEMSIKFLQERELLLKTKECTNGHEMKLVMGSTPRGSGYEPQHYCRLEQLSQGGGEGQTLEIDEMLFVRRKNHCGRLIEQQWCFEFQNINGGVEKRVNEDALIMSDMWRGYSQVGASGYEHLTVNQKFNFVDSDTNAHIQNTERIWKSTKERNKR</sequence>
<proteinExistence type="predicted"/>
<dbReference type="WBParaSite" id="SPAL_0000891100.1">
    <property type="protein sequence ID" value="SPAL_0000891100.1"/>
    <property type="gene ID" value="SPAL_0000891100"/>
</dbReference>
<dbReference type="STRING" id="174720.A0A0N5BSR9"/>
<reference evidence="2" key="1">
    <citation type="submission" date="2017-02" db="UniProtKB">
        <authorList>
            <consortium name="WormBaseParasite"/>
        </authorList>
    </citation>
    <scope>IDENTIFICATION</scope>
</reference>
<dbReference type="PANTHER" id="PTHR47163:SF2">
    <property type="entry name" value="SI:DKEY-17M8.2"/>
    <property type="match status" value="1"/>
</dbReference>
<protein>
    <submittedName>
        <fullName evidence="2">DDE_Tnp_IS1595 domain-containing protein</fullName>
    </submittedName>
</protein>
<dbReference type="PANTHER" id="PTHR47163">
    <property type="entry name" value="DDE_TNP_IS1595 DOMAIN-CONTAINING PROTEIN"/>
    <property type="match status" value="1"/>
</dbReference>
<dbReference type="AlphaFoldDB" id="A0A0N5BSR9"/>
<dbReference type="InterPro" id="IPR053164">
    <property type="entry name" value="IS1016-like_transposase"/>
</dbReference>
<organism evidence="1 2">
    <name type="scientific">Strongyloides papillosus</name>
    <name type="common">Intestinal threadworm</name>
    <dbReference type="NCBI Taxonomy" id="174720"/>
    <lineage>
        <taxon>Eukaryota</taxon>
        <taxon>Metazoa</taxon>
        <taxon>Ecdysozoa</taxon>
        <taxon>Nematoda</taxon>
        <taxon>Chromadorea</taxon>
        <taxon>Rhabditida</taxon>
        <taxon>Tylenchina</taxon>
        <taxon>Panagrolaimomorpha</taxon>
        <taxon>Strongyloidoidea</taxon>
        <taxon>Strongyloididae</taxon>
        <taxon>Strongyloides</taxon>
    </lineage>
</organism>